<keyword evidence="6" id="KW-0028">Amino-acid biosynthesis</keyword>
<dbReference type="EMBL" id="CP043424">
    <property type="protein sequence ID" value="QIW11846.1"/>
    <property type="molecule type" value="Genomic_DNA"/>
</dbReference>
<keyword evidence="19" id="KW-1185">Reference proteome</keyword>
<evidence type="ECO:0000313" key="19">
    <source>
        <dbReference type="Proteomes" id="UP000681131"/>
    </source>
</evidence>
<evidence type="ECO:0000313" key="18">
    <source>
        <dbReference type="Proteomes" id="UP000251120"/>
    </source>
</evidence>
<dbReference type="SUPFAM" id="SSF53686">
    <property type="entry name" value="Tryptophan synthase beta subunit-like PLP-dependent enzymes"/>
    <property type="match status" value="1"/>
</dbReference>
<evidence type="ECO:0000256" key="14">
    <source>
        <dbReference type="PIRSR" id="PIRSR605856-51"/>
    </source>
</evidence>
<feature type="modified residue" description="N6-(pyridoxal phosphate)lysine" evidence="14">
    <location>
        <position position="50"/>
    </location>
</feature>
<dbReference type="GO" id="GO:0006535">
    <property type="term" value="P:cysteine biosynthetic process from serine"/>
    <property type="evidence" value="ECO:0007669"/>
    <property type="project" value="InterPro"/>
</dbReference>
<proteinExistence type="inferred from homology"/>
<keyword evidence="9" id="KW-0198">Cysteine biosynthesis</keyword>
<feature type="binding site" evidence="13">
    <location>
        <position position="80"/>
    </location>
    <ligand>
        <name>pyridoxal 5'-phosphate</name>
        <dbReference type="ChEBI" id="CHEBI:597326"/>
    </ligand>
</feature>
<dbReference type="FunFam" id="3.40.50.1100:FF:000118">
    <property type="entry name" value="Related to CYS4-cystathionine beta-synthase"/>
    <property type="match status" value="1"/>
</dbReference>
<evidence type="ECO:0000256" key="4">
    <source>
        <dbReference type="ARBA" id="ARBA00012681"/>
    </source>
</evidence>
<comment type="catalytic activity">
    <reaction evidence="12">
        <text>O-acetyl-L-serine + hydrogen sulfide = L-cysteine + acetate</text>
        <dbReference type="Rhea" id="RHEA:14829"/>
        <dbReference type="ChEBI" id="CHEBI:29919"/>
        <dbReference type="ChEBI" id="CHEBI:30089"/>
        <dbReference type="ChEBI" id="CHEBI:35235"/>
        <dbReference type="ChEBI" id="CHEBI:58340"/>
        <dbReference type="EC" id="2.5.1.47"/>
    </reaction>
</comment>
<comment type="cofactor">
    <cofactor evidence="1 13">
        <name>pyridoxal 5'-phosphate</name>
        <dbReference type="ChEBI" id="CHEBI:597326"/>
    </cofactor>
</comment>
<dbReference type="Proteomes" id="UP000681131">
    <property type="component" value="Chromosome"/>
</dbReference>
<dbReference type="InterPro" id="IPR050214">
    <property type="entry name" value="Cys_Synth/Cystath_Beta-Synth"/>
</dbReference>
<evidence type="ECO:0000259" key="15">
    <source>
        <dbReference type="Pfam" id="PF00291"/>
    </source>
</evidence>
<name>A0A2Z4XYQ3_9GAMM</name>
<evidence type="ECO:0000256" key="8">
    <source>
        <dbReference type="ARBA" id="ARBA00022898"/>
    </source>
</evidence>
<dbReference type="NCBIfam" id="TIGR01139">
    <property type="entry name" value="cysK"/>
    <property type="match status" value="1"/>
</dbReference>
<reference evidence="16 18" key="1">
    <citation type="submission" date="2017-06" db="EMBL/GenBank/DDBJ databases">
        <title>Complete genome of Francisella adeliensis.</title>
        <authorList>
            <person name="Vallesi A."/>
            <person name="Sjodin A."/>
        </authorList>
    </citation>
    <scope>NUCLEOTIDE SEQUENCE [LARGE SCALE GENOMIC DNA]</scope>
    <source>
        <strain evidence="16 18">FDC440</strain>
    </source>
</reference>
<comment type="similarity">
    <text evidence="3">Belongs to the cysteine synthase/cystathionine beta-synthase family.</text>
</comment>
<evidence type="ECO:0000256" key="10">
    <source>
        <dbReference type="ARBA" id="ARBA00030296"/>
    </source>
</evidence>
<comment type="pathway">
    <text evidence="2">Amino-acid biosynthesis; L-cysteine biosynthesis; L-cysteine from L-serine: step 2/2.</text>
</comment>
<dbReference type="Gene3D" id="3.40.50.1100">
    <property type="match status" value="2"/>
</dbReference>
<evidence type="ECO:0000256" key="7">
    <source>
        <dbReference type="ARBA" id="ARBA00022679"/>
    </source>
</evidence>
<feature type="binding site" evidence="13">
    <location>
        <begin position="184"/>
        <end position="188"/>
    </location>
    <ligand>
        <name>pyridoxal 5'-phosphate</name>
        <dbReference type="ChEBI" id="CHEBI:597326"/>
    </ligand>
</feature>
<feature type="binding site" evidence="13">
    <location>
        <position position="272"/>
    </location>
    <ligand>
        <name>pyridoxal 5'-phosphate</name>
        <dbReference type="ChEBI" id="CHEBI:597326"/>
    </ligand>
</feature>
<dbReference type="Proteomes" id="UP000251120">
    <property type="component" value="Chromosome"/>
</dbReference>
<gene>
    <name evidence="16" type="primary">cysK</name>
    <name evidence="16" type="ORF">CDH04_03950</name>
    <name evidence="17" type="ORF">FZC43_03950</name>
</gene>
<dbReference type="NCBIfam" id="TIGR01136">
    <property type="entry name" value="cysKM"/>
    <property type="match status" value="1"/>
</dbReference>
<dbReference type="GO" id="GO:0004124">
    <property type="term" value="F:cysteine synthase activity"/>
    <property type="evidence" value="ECO:0007669"/>
    <property type="project" value="UniProtKB-EC"/>
</dbReference>
<dbReference type="Pfam" id="PF00291">
    <property type="entry name" value="PALP"/>
    <property type="match status" value="1"/>
</dbReference>
<dbReference type="EC" id="2.5.1.47" evidence="4"/>
<evidence type="ECO:0000256" key="6">
    <source>
        <dbReference type="ARBA" id="ARBA00022605"/>
    </source>
</evidence>
<dbReference type="OrthoDB" id="9805733at2"/>
<evidence type="ECO:0000256" key="2">
    <source>
        <dbReference type="ARBA" id="ARBA00004962"/>
    </source>
</evidence>
<feature type="domain" description="Tryptophan synthase beta chain-like PALP" evidence="15">
    <location>
        <begin position="15"/>
        <end position="298"/>
    </location>
</feature>
<reference evidence="17 19" key="2">
    <citation type="submission" date="2019-08" db="EMBL/GenBank/DDBJ databases">
        <title>Complete genome sequences of Francisella adeliensis (FSC1325 and FSC1326).</title>
        <authorList>
            <person name="Ohrman C."/>
            <person name="Uneklint I."/>
            <person name="Vallesi A."/>
            <person name="Karlsson L."/>
            <person name="Sjodin A."/>
        </authorList>
    </citation>
    <scope>NUCLEOTIDE SEQUENCE [LARGE SCALE GENOMIC DNA]</scope>
    <source>
        <strain evidence="17 19">FSC1325</strain>
    </source>
</reference>
<dbReference type="EMBL" id="CP021781">
    <property type="protein sequence ID" value="AXA33612.1"/>
    <property type="molecule type" value="Genomic_DNA"/>
</dbReference>
<dbReference type="AlphaFoldDB" id="A0A2Z4XYQ3"/>
<evidence type="ECO:0000256" key="1">
    <source>
        <dbReference type="ARBA" id="ARBA00001933"/>
    </source>
</evidence>
<dbReference type="CDD" id="cd01561">
    <property type="entry name" value="CBS_like"/>
    <property type="match status" value="1"/>
</dbReference>
<dbReference type="KEGG" id="fad:CDH04_03950"/>
<dbReference type="PANTHER" id="PTHR10314">
    <property type="entry name" value="CYSTATHIONINE BETA-SYNTHASE"/>
    <property type="match status" value="1"/>
</dbReference>
<dbReference type="InterPro" id="IPR001926">
    <property type="entry name" value="TrpB-like_PALP"/>
</dbReference>
<evidence type="ECO:0000256" key="12">
    <source>
        <dbReference type="ARBA" id="ARBA00047931"/>
    </source>
</evidence>
<evidence type="ECO:0000256" key="5">
    <source>
        <dbReference type="ARBA" id="ARBA00019371"/>
    </source>
</evidence>
<keyword evidence="7 17" id="KW-0808">Transferase</keyword>
<evidence type="ECO:0000256" key="3">
    <source>
        <dbReference type="ARBA" id="ARBA00007103"/>
    </source>
</evidence>
<dbReference type="FunFam" id="3.40.50.1100:FF:000002">
    <property type="entry name" value="Cysteine synthase"/>
    <property type="match status" value="1"/>
</dbReference>
<dbReference type="InterPro" id="IPR005856">
    <property type="entry name" value="Cys_synth"/>
</dbReference>
<evidence type="ECO:0000256" key="13">
    <source>
        <dbReference type="PIRSR" id="PIRSR605856-50"/>
    </source>
</evidence>
<accession>A0A2Z4XYQ3</accession>
<protein>
    <recommendedName>
        <fullName evidence="5">Cysteine synthase</fullName>
        <ecNumber evidence="4">2.5.1.47</ecNumber>
    </recommendedName>
    <alternativeName>
        <fullName evidence="10">O-acetylserine (thiol)-lyase</fullName>
    </alternativeName>
    <alternativeName>
        <fullName evidence="11">O-acetylserine sulfhydrylase</fullName>
    </alternativeName>
</protein>
<dbReference type="InterPro" id="IPR005859">
    <property type="entry name" value="CysK"/>
</dbReference>
<evidence type="ECO:0000313" key="17">
    <source>
        <dbReference type="EMBL" id="QIW11846.1"/>
    </source>
</evidence>
<evidence type="ECO:0000256" key="11">
    <source>
        <dbReference type="ARBA" id="ARBA00033075"/>
    </source>
</evidence>
<sequence>MNRKHKPKIAKNIIELIGNTPLVSLEQISKNLPGNIVAKLEYFNPMSSVKDRVGAEMIESAEISGVLKKGMTIIEPTSGNTGIALAFVAASKGYELIITMPDTMSIERQKIMKALGTKIILTPGADGMKGAIAKATEITESSSNYYMPQQFNNLTNPEAHRKTTAIEIWEDTDGQVDLLVSAVGTGGTITGIASTLKKVKSSLKAVAVEPEGSAVLSGEPSGPHKIQGIGAGFIPKTLDIGVIDEVIKVSDDDSKKYVHLLAKEEGILAGISSGAALCAAIKLAAREENKDKMIVVILASCGERYLSTWLYDDI</sequence>
<keyword evidence="8 13" id="KW-0663">Pyridoxal phosphate</keyword>
<evidence type="ECO:0000256" key="9">
    <source>
        <dbReference type="ARBA" id="ARBA00023192"/>
    </source>
</evidence>
<organism evidence="16 18">
    <name type="scientific">Francisella adeliensis</name>
    <dbReference type="NCBI Taxonomy" id="2007306"/>
    <lineage>
        <taxon>Bacteria</taxon>
        <taxon>Pseudomonadati</taxon>
        <taxon>Pseudomonadota</taxon>
        <taxon>Gammaproteobacteria</taxon>
        <taxon>Thiotrichales</taxon>
        <taxon>Francisellaceae</taxon>
        <taxon>Francisella</taxon>
    </lineage>
</organism>
<dbReference type="RefSeq" id="WP_112869785.1">
    <property type="nucleotide sequence ID" value="NZ_CP021781.1"/>
</dbReference>
<dbReference type="InterPro" id="IPR036052">
    <property type="entry name" value="TrpB-like_PALP_sf"/>
</dbReference>
<evidence type="ECO:0000313" key="16">
    <source>
        <dbReference type="EMBL" id="AXA33612.1"/>
    </source>
</evidence>